<reference evidence="3" key="1">
    <citation type="journal article" date="2014" name="Nat. Commun.">
        <title>The emerging biofuel crop Camelina sativa retains a highly undifferentiated hexaploid genome structure.</title>
        <authorList>
            <person name="Kagale S."/>
            <person name="Koh C."/>
            <person name="Nixon J."/>
            <person name="Bollina V."/>
            <person name="Clarke W.E."/>
            <person name="Tuteja R."/>
            <person name="Spillane C."/>
            <person name="Robinson S.J."/>
            <person name="Links M.G."/>
            <person name="Clarke C."/>
            <person name="Higgins E.E."/>
            <person name="Huebert T."/>
            <person name="Sharpe A.G."/>
            <person name="Parkin I.A."/>
        </authorList>
    </citation>
    <scope>NUCLEOTIDE SEQUENCE [LARGE SCALE GENOMIC DNA]</scope>
    <source>
        <strain evidence="3">cv. DH55</strain>
    </source>
</reference>
<organism evidence="3 4">
    <name type="scientific">Camelina sativa</name>
    <name type="common">False flax</name>
    <name type="synonym">Myagrum sativum</name>
    <dbReference type="NCBI Taxonomy" id="90675"/>
    <lineage>
        <taxon>Eukaryota</taxon>
        <taxon>Viridiplantae</taxon>
        <taxon>Streptophyta</taxon>
        <taxon>Embryophyta</taxon>
        <taxon>Tracheophyta</taxon>
        <taxon>Spermatophyta</taxon>
        <taxon>Magnoliopsida</taxon>
        <taxon>eudicotyledons</taxon>
        <taxon>Gunneridae</taxon>
        <taxon>Pentapetalae</taxon>
        <taxon>rosids</taxon>
        <taxon>malvids</taxon>
        <taxon>Brassicales</taxon>
        <taxon>Brassicaceae</taxon>
        <taxon>Camelineae</taxon>
        <taxon>Camelina</taxon>
    </lineage>
</organism>
<feature type="region of interest" description="Disordered" evidence="2">
    <location>
        <begin position="244"/>
        <end position="270"/>
    </location>
</feature>
<gene>
    <name evidence="4" type="primary">LOC104748776</name>
</gene>
<dbReference type="Proteomes" id="UP000694864">
    <property type="component" value="Chromosome 15"/>
</dbReference>
<evidence type="ECO:0000313" key="3">
    <source>
        <dbReference type="Proteomes" id="UP000694864"/>
    </source>
</evidence>
<dbReference type="PANTHER" id="PTHR33067:SF9">
    <property type="entry name" value="RNA-DIRECTED DNA POLYMERASE"/>
    <property type="match status" value="1"/>
</dbReference>
<keyword evidence="3" id="KW-1185">Reference proteome</keyword>
<dbReference type="PANTHER" id="PTHR33067">
    <property type="entry name" value="RNA-DIRECTED DNA POLYMERASE-RELATED"/>
    <property type="match status" value="1"/>
</dbReference>
<feature type="region of interest" description="Disordered" evidence="2">
    <location>
        <begin position="284"/>
        <end position="311"/>
    </location>
</feature>
<reference evidence="4" key="2">
    <citation type="submission" date="2025-08" db="UniProtKB">
        <authorList>
            <consortium name="RefSeq"/>
        </authorList>
    </citation>
    <scope>IDENTIFICATION</scope>
    <source>
        <tissue evidence="4">Leaf</tissue>
    </source>
</reference>
<evidence type="ECO:0000256" key="1">
    <source>
        <dbReference type="SAM" id="Coils"/>
    </source>
</evidence>
<keyword evidence="1" id="KW-0175">Coiled coil</keyword>
<dbReference type="Gene3D" id="2.40.70.10">
    <property type="entry name" value="Acid Proteases"/>
    <property type="match status" value="1"/>
</dbReference>
<dbReference type="RefSeq" id="XP_010468672.1">
    <property type="nucleotide sequence ID" value="XM_010470370.1"/>
</dbReference>
<protein>
    <submittedName>
        <fullName evidence="4">Uncharacterized protein LOC104748776</fullName>
    </submittedName>
</protein>
<accession>A0ABM0WBK9</accession>
<feature type="compositionally biased region" description="Polar residues" evidence="2">
    <location>
        <begin position="247"/>
        <end position="266"/>
    </location>
</feature>
<dbReference type="GeneID" id="104748776"/>
<dbReference type="InterPro" id="IPR021109">
    <property type="entry name" value="Peptidase_aspartic_dom_sf"/>
</dbReference>
<sequence length="443" mass="49277">MALDSTSKGDFSTNTANEANALIENLAASNSNHGTDYDRTVWVNAVETDAIKDLTAKGNLLLKRDHQVVNMCEEQAGGYADFGAETYQEGKEEVNYMGGQGNFQNRGFNQNFRNHPHLSYRSNNVENPQDQKPQVNNFAQGYQPVAPQAAVSQESKLEQMMHALMENQKKNTTEVTVKIDNMYSELNGRIESLNSHMRVLENQVAQSAARVKAPPGILPGKNEANPKEYVNAVTLQSGKELLEPQQKAGNDQSSGGTDQSKTQNQEGNHDEVLNNITDDVVKHGSTVPEEKQPSGPQQPYAPRLPLPTRRKSKIQEREYKKLKSVVGEVQVRLPFIEAVRMVPALKKYMKEILTDKLSLEKGVMYLTQECSFMLQNRMPDKCGDPGPFTLPCTIGDLKFIKCLYDLGASVSLMPLSVATRLGLYTFKPTQVTLVLADRSTRRP</sequence>
<name>A0ABM0WBK9_CAMSA</name>
<evidence type="ECO:0000256" key="2">
    <source>
        <dbReference type="SAM" id="MobiDB-lite"/>
    </source>
</evidence>
<proteinExistence type="predicted"/>
<feature type="coiled-coil region" evidence="1">
    <location>
        <begin position="183"/>
        <end position="210"/>
    </location>
</feature>
<evidence type="ECO:0000313" key="4">
    <source>
        <dbReference type="RefSeq" id="XP_010468672.1"/>
    </source>
</evidence>